<feature type="compositionally biased region" description="Basic and acidic residues" evidence="1">
    <location>
        <begin position="347"/>
        <end position="364"/>
    </location>
</feature>
<comment type="caution">
    <text evidence="2">The sequence shown here is derived from an EMBL/GenBank/DDBJ whole genome shotgun (WGS) entry which is preliminary data.</text>
</comment>
<dbReference type="RefSeq" id="WP_216878366.1">
    <property type="nucleotide sequence ID" value="NZ_JAERQM010000007.1"/>
</dbReference>
<name>A0ABS6HCA5_9PROT</name>
<sequence length="371" mass="39534">MSPAERAAQIAAGLARLADLARDPRMENALLTFAGVLDTMRADADELAAVLAEAEGADENSNETVLEVRDEEPVAAAPLTFVALSRAVELLTHDAQTRIWPVQEATELPGMLAGAVATVQAATKALHAFFAAQMDAASKRGRLVRDESGRPAQEPEGLQVAFLAAQGALALADAFADMREREAGEPLARIVSGFSNVQRGVSDPLFVPVRKFATARQTNAARLIGLAASAMDAWQEADSTRDDASGRVAALFDGVRRRGGRTPAPITAKTVAYWRDKARSGELTPAEAQAPWQAYRARLAELPAGEAAGARRQRLERLAQVLEAQITRTLASHGPDFVLAGGGGRQDAPKPERKAPKIRVERPRNSNTSRG</sequence>
<dbReference type="Proteomes" id="UP000689967">
    <property type="component" value="Unassembled WGS sequence"/>
</dbReference>
<accession>A0ABS6HCA5</accession>
<organism evidence="2 3">
    <name type="scientific">Falsiroseomonas oleicola</name>
    <dbReference type="NCBI Taxonomy" id="2801474"/>
    <lineage>
        <taxon>Bacteria</taxon>
        <taxon>Pseudomonadati</taxon>
        <taxon>Pseudomonadota</taxon>
        <taxon>Alphaproteobacteria</taxon>
        <taxon>Acetobacterales</taxon>
        <taxon>Roseomonadaceae</taxon>
        <taxon>Falsiroseomonas</taxon>
    </lineage>
</organism>
<feature type="region of interest" description="Disordered" evidence="1">
    <location>
        <begin position="332"/>
        <end position="371"/>
    </location>
</feature>
<keyword evidence="3" id="KW-1185">Reference proteome</keyword>
<proteinExistence type="predicted"/>
<evidence type="ECO:0000313" key="3">
    <source>
        <dbReference type="Proteomes" id="UP000689967"/>
    </source>
</evidence>
<protein>
    <submittedName>
        <fullName evidence="2">Uncharacterized protein</fullName>
    </submittedName>
</protein>
<evidence type="ECO:0000256" key="1">
    <source>
        <dbReference type="SAM" id="MobiDB-lite"/>
    </source>
</evidence>
<reference evidence="2 3" key="1">
    <citation type="submission" date="2021-01" db="EMBL/GenBank/DDBJ databases">
        <title>Roseomonas sp. nov, a bacterium isolated from an oil production mixture in Yumen Oilfield.</title>
        <authorList>
            <person name="Wu D."/>
        </authorList>
    </citation>
    <scope>NUCLEOTIDE SEQUENCE [LARGE SCALE GENOMIC DNA]</scope>
    <source>
        <strain evidence="2 3">ROY-5-3</strain>
    </source>
</reference>
<gene>
    <name evidence="2" type="ORF">JJQ90_21715</name>
</gene>
<evidence type="ECO:0000313" key="2">
    <source>
        <dbReference type="EMBL" id="MBU8546354.1"/>
    </source>
</evidence>
<dbReference type="EMBL" id="JAERQM010000007">
    <property type="protein sequence ID" value="MBU8546354.1"/>
    <property type="molecule type" value="Genomic_DNA"/>
</dbReference>